<dbReference type="PANTHER" id="PTHR11686:SF54">
    <property type="entry name" value="GLUTATHIONE HYDROLASE 7"/>
    <property type="match status" value="1"/>
</dbReference>
<evidence type="ECO:0000313" key="5">
    <source>
        <dbReference type="EMBL" id="KAK2166248.1"/>
    </source>
</evidence>
<dbReference type="PRINTS" id="PR01210">
    <property type="entry name" value="GGTRANSPTASE"/>
</dbReference>
<feature type="binding site" evidence="2">
    <location>
        <begin position="450"/>
        <end position="452"/>
    </location>
    <ligand>
        <name>L-glutamate</name>
        <dbReference type="ChEBI" id="CHEBI:29985"/>
    </ligand>
</feature>
<feature type="region of interest" description="Disordered" evidence="3">
    <location>
        <begin position="1"/>
        <end position="58"/>
    </location>
</feature>
<reference evidence="5" key="1">
    <citation type="journal article" date="2023" name="Mol. Biol. Evol.">
        <title>Third-Generation Sequencing Reveals the Adaptive Role of the Epigenome in Three Deep-Sea Polychaetes.</title>
        <authorList>
            <person name="Perez M."/>
            <person name="Aroh O."/>
            <person name="Sun Y."/>
            <person name="Lan Y."/>
            <person name="Juniper S.K."/>
            <person name="Young C.R."/>
            <person name="Angers B."/>
            <person name="Qian P.Y."/>
        </authorList>
    </citation>
    <scope>NUCLEOTIDE SEQUENCE</scope>
    <source>
        <strain evidence="5">P08H-3</strain>
    </source>
</reference>
<dbReference type="InterPro" id="IPR029055">
    <property type="entry name" value="Ntn_hydrolases_N"/>
</dbReference>
<evidence type="ECO:0000256" key="3">
    <source>
        <dbReference type="SAM" id="MobiDB-lite"/>
    </source>
</evidence>
<dbReference type="Gene3D" id="1.10.246.130">
    <property type="match status" value="1"/>
</dbReference>
<dbReference type="Gene3D" id="3.60.20.40">
    <property type="match status" value="1"/>
</dbReference>
<dbReference type="EMBL" id="JAODUP010000040">
    <property type="protein sequence ID" value="KAK2166248.1"/>
    <property type="molecule type" value="Genomic_DNA"/>
</dbReference>
<feature type="active site" description="Nucleophile" evidence="1">
    <location>
        <position position="432"/>
    </location>
</feature>
<feature type="binding site" evidence="2">
    <location>
        <position position="164"/>
    </location>
    <ligand>
        <name>L-glutamate</name>
        <dbReference type="ChEBI" id="CHEBI:29985"/>
    </ligand>
</feature>
<keyword evidence="4" id="KW-0472">Membrane</keyword>
<dbReference type="FunFam" id="1.10.246.130:FF:000001">
    <property type="entry name" value="Gamma-glutamyltransferase 5 isoform 1"/>
    <property type="match status" value="1"/>
</dbReference>
<evidence type="ECO:0000256" key="4">
    <source>
        <dbReference type="SAM" id="Phobius"/>
    </source>
</evidence>
<proteinExistence type="predicted"/>
<dbReference type="Proteomes" id="UP001208570">
    <property type="component" value="Unassembled WGS sequence"/>
</dbReference>
<feature type="compositionally biased region" description="Polar residues" evidence="3">
    <location>
        <begin position="30"/>
        <end position="46"/>
    </location>
</feature>
<feature type="transmembrane region" description="Helical" evidence="4">
    <location>
        <begin position="74"/>
        <end position="96"/>
    </location>
</feature>
<dbReference type="PANTHER" id="PTHR11686">
    <property type="entry name" value="GAMMA GLUTAMYL TRANSPEPTIDASE"/>
    <property type="match status" value="1"/>
</dbReference>
<dbReference type="GO" id="GO:0005886">
    <property type="term" value="C:plasma membrane"/>
    <property type="evidence" value="ECO:0007669"/>
    <property type="project" value="TreeGrafter"/>
</dbReference>
<dbReference type="InterPro" id="IPR043137">
    <property type="entry name" value="GGT_ssub_C"/>
</dbReference>
<name>A0AAD9K740_9ANNE</name>
<protein>
    <recommendedName>
        <fullName evidence="7">Gamma-glutamyltransferase</fullName>
    </recommendedName>
</protein>
<dbReference type="SUPFAM" id="SSF56235">
    <property type="entry name" value="N-terminal nucleophile aminohydrolases (Ntn hydrolases)"/>
    <property type="match status" value="1"/>
</dbReference>
<dbReference type="GO" id="GO:0036374">
    <property type="term" value="F:glutathione hydrolase activity"/>
    <property type="evidence" value="ECO:0007669"/>
    <property type="project" value="InterPro"/>
</dbReference>
<sequence>MADENGIIKSQRDTGQGFASSADDVHLIDNEQTSTDTELPNSPVNNHRTEISPLQMESMDDLKAKKKTQEGLKIIIISSITFALSVTLALILTIVFGPPAVAPHGAVASDNQLCSDMGLSILKQGGSAVDSAVTTMLCLGVVHPHHSGIGGQHGKNISTAINAREKAPGGATGGLYLNNEDLKVGILSVAVPGSLRGMELAHKQYGKLSWKDLVTPVADLARQGFPVTGNLVHAIKDSIDPSSPQDDALVQMFYRDGQPVKEGDVIVLSDLADVLDILAKDGVDIFYKGKYAEEIINATSGAITAEDLANYDVLEVKTLKKSFLNSTVETMPAPGGGPLMLFMLSVLENYTLSEFNQSDPLFYHRLIEVMKFMAGERYRFGDPEYVNTVANDTKLILSQSYVGMIRNKITDDKVHDVGYYTQPEGVKSGGGTSHVSIIDPEETLVSVTSTINSHFGSHVVTPSGIILNNQMYDFDLPVAAAAGGGQVTTNNNIEPGKRPQSSMTPTIVHQYNKLCAARIALGGVNVTHIISGVAQVLLNNVAFGQDLAKSIEAKRICNPLIPNEVEYESGFSEKILKYLKNLGHSHFVEFEHGISYVHGIAKINETVTAHGDMRESGSGASTY</sequence>
<dbReference type="Pfam" id="PF01019">
    <property type="entry name" value="G_glu_transpept"/>
    <property type="match status" value="1"/>
</dbReference>
<evidence type="ECO:0008006" key="7">
    <source>
        <dbReference type="Google" id="ProtNLM"/>
    </source>
</evidence>
<keyword evidence="4" id="KW-0812">Transmembrane</keyword>
<keyword evidence="4" id="KW-1133">Transmembrane helix</keyword>
<evidence type="ECO:0000256" key="2">
    <source>
        <dbReference type="PIRSR" id="PIRSR600101-2"/>
    </source>
</evidence>
<accession>A0AAD9K740</accession>
<evidence type="ECO:0000256" key="1">
    <source>
        <dbReference type="PIRSR" id="PIRSR600101-1"/>
    </source>
</evidence>
<keyword evidence="6" id="KW-1185">Reference proteome</keyword>
<feature type="binding site" evidence="2">
    <location>
        <position position="473"/>
    </location>
    <ligand>
        <name>L-glutamate</name>
        <dbReference type="ChEBI" id="CHEBI:29985"/>
    </ligand>
</feature>
<dbReference type="InterPro" id="IPR000101">
    <property type="entry name" value="GGT_peptidase"/>
</dbReference>
<dbReference type="GO" id="GO:0006751">
    <property type="term" value="P:glutathione catabolic process"/>
    <property type="evidence" value="ECO:0007669"/>
    <property type="project" value="InterPro"/>
</dbReference>
<feature type="binding site" evidence="2">
    <location>
        <begin position="501"/>
        <end position="502"/>
    </location>
    <ligand>
        <name>L-glutamate</name>
        <dbReference type="ChEBI" id="CHEBI:29985"/>
    </ligand>
</feature>
<gene>
    <name evidence="5" type="ORF">LSH36_40g04014</name>
</gene>
<organism evidence="5 6">
    <name type="scientific">Paralvinella palmiformis</name>
    <dbReference type="NCBI Taxonomy" id="53620"/>
    <lineage>
        <taxon>Eukaryota</taxon>
        <taxon>Metazoa</taxon>
        <taxon>Spiralia</taxon>
        <taxon>Lophotrochozoa</taxon>
        <taxon>Annelida</taxon>
        <taxon>Polychaeta</taxon>
        <taxon>Sedentaria</taxon>
        <taxon>Canalipalpata</taxon>
        <taxon>Terebellida</taxon>
        <taxon>Terebelliformia</taxon>
        <taxon>Alvinellidae</taxon>
        <taxon>Paralvinella</taxon>
    </lineage>
</organism>
<comment type="caution">
    <text evidence="5">The sequence shown here is derived from an EMBL/GenBank/DDBJ whole genome shotgun (WGS) entry which is preliminary data.</text>
</comment>
<dbReference type="AlphaFoldDB" id="A0AAD9K740"/>
<dbReference type="InterPro" id="IPR043138">
    <property type="entry name" value="GGT_lsub"/>
</dbReference>
<evidence type="ECO:0000313" key="6">
    <source>
        <dbReference type="Proteomes" id="UP001208570"/>
    </source>
</evidence>